<name>N0BID2_9EURY</name>
<dbReference type="Pfam" id="PF04430">
    <property type="entry name" value="DUF498"/>
    <property type="match status" value="1"/>
</dbReference>
<protein>
    <submittedName>
        <fullName evidence="1">Uncharacterized protein</fullName>
    </submittedName>
</protein>
<dbReference type="InterPro" id="IPR036748">
    <property type="entry name" value="MTH938-like_sf"/>
</dbReference>
<gene>
    <name evidence="1" type="ORF">Asulf_02082</name>
</gene>
<dbReference type="Gene3D" id="3.40.1230.10">
    <property type="entry name" value="MTH938-like"/>
    <property type="match status" value="1"/>
</dbReference>
<dbReference type="EMBL" id="CP005290">
    <property type="protein sequence ID" value="AGK62042.1"/>
    <property type="molecule type" value="Genomic_DNA"/>
</dbReference>
<dbReference type="GO" id="GO:0005737">
    <property type="term" value="C:cytoplasm"/>
    <property type="evidence" value="ECO:0007669"/>
    <property type="project" value="TreeGrafter"/>
</dbReference>
<evidence type="ECO:0000313" key="2">
    <source>
        <dbReference type="Proteomes" id="UP000013307"/>
    </source>
</evidence>
<keyword evidence="2" id="KW-1185">Reference proteome</keyword>
<organism evidence="1 2">
    <name type="scientific">Archaeoglobus sulfaticallidus PM70-1</name>
    <dbReference type="NCBI Taxonomy" id="387631"/>
    <lineage>
        <taxon>Archaea</taxon>
        <taxon>Methanobacteriati</taxon>
        <taxon>Methanobacteriota</taxon>
        <taxon>Archaeoglobi</taxon>
        <taxon>Archaeoglobales</taxon>
        <taxon>Archaeoglobaceae</taxon>
        <taxon>Archaeoglobus</taxon>
    </lineage>
</organism>
<reference evidence="1 2" key="1">
    <citation type="journal article" date="2013" name="Genome Announc.">
        <title>Complete Genome Sequence of the Thermophilic and Facultatively Chemolithoautotrophic Sulfate Reducer Archaeoglobus sulfaticallidus Strain PM70-1T.</title>
        <authorList>
            <person name="Stokke R."/>
            <person name="Hocking W.P."/>
            <person name="Steinsbu B.O."/>
            <person name="Steen I.H."/>
        </authorList>
    </citation>
    <scope>NUCLEOTIDE SEQUENCE [LARGE SCALE GENOMIC DNA]</scope>
    <source>
        <strain evidence="1">PM70-1</strain>
    </source>
</reference>
<evidence type="ECO:0000313" key="1">
    <source>
        <dbReference type="EMBL" id="AGK62042.1"/>
    </source>
</evidence>
<dbReference type="GeneID" id="15393716"/>
<proteinExistence type="predicted"/>
<dbReference type="HOGENOM" id="CLU_074390_5_1_2"/>
<dbReference type="AlphaFoldDB" id="N0BID2"/>
<dbReference type="PANTHER" id="PTHR15811">
    <property type="entry name" value="MTH938 DOMAIN-CONTAINING PROTEIN"/>
    <property type="match status" value="1"/>
</dbReference>
<dbReference type="InterPro" id="IPR007523">
    <property type="entry name" value="NDUFAF3/AAMDC"/>
</dbReference>
<dbReference type="KEGG" id="ast:Asulf_02082"/>
<dbReference type="PANTHER" id="PTHR15811:SF5">
    <property type="entry name" value="MTH938 DOMAIN-CONTAINING PROTEIN"/>
    <property type="match status" value="1"/>
</dbReference>
<accession>N0BID2</accession>
<sequence>MELAYDFGKLYIDKKLYTSDLILGREGIINKRWWRKEGHRVQKEDIDDILNRNSDIVIFGTGYHGVVKIDEEVINLIKQKGSEVEVAKSRVAVEIFKKALSEGKNAILAIHLTC</sequence>
<dbReference type="SUPFAM" id="SSF64076">
    <property type="entry name" value="MTH938-like"/>
    <property type="match status" value="1"/>
</dbReference>
<dbReference type="RefSeq" id="WP_015591638.1">
    <property type="nucleotide sequence ID" value="NC_021169.1"/>
</dbReference>
<dbReference type="Proteomes" id="UP000013307">
    <property type="component" value="Chromosome"/>
</dbReference>
<dbReference type="OrthoDB" id="117324at2157"/>
<dbReference type="STRING" id="387631.Asulf_02082"/>
<dbReference type="eggNOG" id="arCOG04337">
    <property type="taxonomic scope" value="Archaea"/>
</dbReference>